<proteinExistence type="inferred from homology"/>
<evidence type="ECO:0008006" key="5">
    <source>
        <dbReference type="Google" id="ProtNLM"/>
    </source>
</evidence>
<keyword evidence="2" id="KW-1133">Transmembrane helix</keyword>
<feature type="transmembrane region" description="Helical" evidence="2">
    <location>
        <begin position="95"/>
        <end position="119"/>
    </location>
</feature>
<evidence type="ECO:0000256" key="1">
    <source>
        <dbReference type="ARBA" id="ARBA00010199"/>
    </source>
</evidence>
<feature type="transmembrane region" description="Helical" evidence="2">
    <location>
        <begin position="326"/>
        <end position="350"/>
    </location>
</feature>
<evidence type="ECO:0000256" key="2">
    <source>
        <dbReference type="SAM" id="Phobius"/>
    </source>
</evidence>
<accession>A0AA36JP26</accession>
<dbReference type="GO" id="GO:0015297">
    <property type="term" value="F:antiporter activity"/>
    <property type="evidence" value="ECO:0007669"/>
    <property type="project" value="InterPro"/>
</dbReference>
<dbReference type="GO" id="GO:0016020">
    <property type="term" value="C:membrane"/>
    <property type="evidence" value="ECO:0007669"/>
    <property type="project" value="InterPro"/>
</dbReference>
<feature type="transmembrane region" description="Helical" evidence="2">
    <location>
        <begin position="370"/>
        <end position="392"/>
    </location>
</feature>
<dbReference type="GO" id="GO:0042910">
    <property type="term" value="F:xenobiotic transmembrane transporter activity"/>
    <property type="evidence" value="ECO:0007669"/>
    <property type="project" value="InterPro"/>
</dbReference>
<dbReference type="EMBL" id="CAUJNA010003752">
    <property type="protein sequence ID" value="CAJ1409122.1"/>
    <property type="molecule type" value="Genomic_DNA"/>
</dbReference>
<dbReference type="PANTHER" id="PTHR11206">
    <property type="entry name" value="MULTIDRUG RESISTANCE PROTEIN"/>
    <property type="match status" value="1"/>
</dbReference>
<feature type="transmembrane region" description="Helical" evidence="2">
    <location>
        <begin position="172"/>
        <end position="195"/>
    </location>
</feature>
<dbReference type="Pfam" id="PF01554">
    <property type="entry name" value="MatE"/>
    <property type="match status" value="2"/>
</dbReference>
<comment type="caution">
    <text evidence="3">The sequence shown here is derived from an EMBL/GenBank/DDBJ whole genome shotgun (WGS) entry which is preliminary data.</text>
</comment>
<feature type="transmembrane region" description="Helical" evidence="2">
    <location>
        <begin position="284"/>
        <end position="305"/>
    </location>
</feature>
<gene>
    <name evidence="3" type="ORF">EVOR1521_LOCUS30300</name>
</gene>
<sequence>MSERADLDQEMLGERKSLRSVFLELWEIVRLGVPLALSNASGSLNMLVSSVILGRLDTVALAAVSVAGIWTSVTDVLFFAGIGQLSMFCSQAYGAGNYALVGTWLQIYLVFVTVAGTPFMLLRFLTTPILEAFHLHHDVAVAAGIYTIWSQVGFLFDVWYYSIKEYYAAQQITVPAAIVDAIFVLVNFVVTYVAVFPLKGGLVGAALAFCTAKLLRTITYILVCWSKGYHKKTWPGWSTKEIFVGERWRRLLAMTIPAAIGGLAEELQFQVCTLMAGEIGPAETAAFNLAMNIIILSFLFAMSMGDSVGIRMAKRLGEGDAERAAFVAKLGVVVSLIGGVFMAGLAFVLMPVLVRLMSKDPVVQEQLLRLRWAGAVTIALVGEVLPLVTVLTRQGRTKIVSITLPVCCWLLGFPSSYFLGRAHGLLGICEGLSVGYSLACVFLMIAVAKSDWPQLARDAQRRAEMEVTEVSGGVSLQDS</sequence>
<dbReference type="InterPro" id="IPR002528">
    <property type="entry name" value="MATE_fam"/>
</dbReference>
<feature type="transmembrane region" description="Helical" evidence="2">
    <location>
        <begin position="201"/>
        <end position="226"/>
    </location>
</feature>
<dbReference type="Proteomes" id="UP001178507">
    <property type="component" value="Unassembled WGS sequence"/>
</dbReference>
<evidence type="ECO:0000313" key="3">
    <source>
        <dbReference type="EMBL" id="CAJ1409122.1"/>
    </source>
</evidence>
<feature type="transmembrane region" description="Helical" evidence="2">
    <location>
        <begin position="425"/>
        <end position="447"/>
    </location>
</feature>
<feature type="transmembrane region" description="Helical" evidence="2">
    <location>
        <begin position="139"/>
        <end position="160"/>
    </location>
</feature>
<organism evidence="3 4">
    <name type="scientific">Effrenium voratum</name>
    <dbReference type="NCBI Taxonomy" id="2562239"/>
    <lineage>
        <taxon>Eukaryota</taxon>
        <taxon>Sar</taxon>
        <taxon>Alveolata</taxon>
        <taxon>Dinophyceae</taxon>
        <taxon>Suessiales</taxon>
        <taxon>Symbiodiniaceae</taxon>
        <taxon>Effrenium</taxon>
    </lineage>
</organism>
<evidence type="ECO:0000313" key="4">
    <source>
        <dbReference type="Proteomes" id="UP001178507"/>
    </source>
</evidence>
<dbReference type="AlphaFoldDB" id="A0AA36JP26"/>
<feature type="transmembrane region" description="Helical" evidence="2">
    <location>
        <begin position="60"/>
        <end position="83"/>
    </location>
</feature>
<keyword evidence="2" id="KW-0472">Membrane</keyword>
<keyword evidence="4" id="KW-1185">Reference proteome</keyword>
<protein>
    <recommendedName>
        <fullName evidence="5">Protein DETOXIFICATION</fullName>
    </recommendedName>
</protein>
<keyword evidence="2" id="KW-0812">Transmembrane</keyword>
<name>A0AA36JP26_9DINO</name>
<comment type="similarity">
    <text evidence="1">Belongs to the multi antimicrobial extrusion (MATE) (TC 2.A.66.1) family.</text>
</comment>
<reference evidence="3" key="1">
    <citation type="submission" date="2023-08" db="EMBL/GenBank/DDBJ databases">
        <authorList>
            <person name="Chen Y."/>
            <person name="Shah S."/>
            <person name="Dougan E. K."/>
            <person name="Thang M."/>
            <person name="Chan C."/>
        </authorList>
    </citation>
    <scope>NUCLEOTIDE SEQUENCE</scope>
</reference>
<feature type="transmembrane region" description="Helical" evidence="2">
    <location>
        <begin position="399"/>
        <end position="419"/>
    </location>
</feature>